<dbReference type="AlphaFoldDB" id="Q467V9"/>
<dbReference type="EMBL" id="CP000099">
    <property type="protein sequence ID" value="AAZ71833.1"/>
    <property type="molecule type" value="Genomic_DNA"/>
</dbReference>
<evidence type="ECO:0000256" key="2">
    <source>
        <dbReference type="ARBA" id="ARBA00011643"/>
    </source>
</evidence>
<proteinExistence type="inferred from homology"/>
<evidence type="ECO:0000256" key="7">
    <source>
        <dbReference type="PIRSR" id="PIRSR000185-3"/>
    </source>
</evidence>
<feature type="binding site" evidence="6">
    <location>
        <position position="195"/>
    </location>
    <ligand>
        <name>NAD(+)</name>
        <dbReference type="ChEBI" id="CHEBI:57540"/>
    </ligand>
</feature>
<dbReference type="PROSITE" id="PS00074">
    <property type="entry name" value="GLFV_DEHYDROGENASE"/>
    <property type="match status" value="1"/>
</dbReference>
<evidence type="ECO:0000256" key="5">
    <source>
        <dbReference type="PIRSR" id="PIRSR000185-1"/>
    </source>
</evidence>
<dbReference type="Gene3D" id="3.40.50.720">
    <property type="entry name" value="NAD(P)-binding Rossmann-like Domain"/>
    <property type="match status" value="1"/>
</dbReference>
<dbReference type="InterPro" id="IPR046346">
    <property type="entry name" value="Aminoacid_DH-like_N_sf"/>
</dbReference>
<evidence type="ECO:0000256" key="8">
    <source>
        <dbReference type="RuleBase" id="RU004417"/>
    </source>
</evidence>
<dbReference type="PIRSF" id="PIRSF000185">
    <property type="entry name" value="Glu_DH"/>
    <property type="match status" value="1"/>
</dbReference>
<dbReference type="PaxDb" id="269797-Mbar_A2938"/>
<dbReference type="STRING" id="269797.Mbar_A2938"/>
<dbReference type="eggNOG" id="arCOG01352">
    <property type="taxonomic scope" value="Archaea"/>
</dbReference>
<evidence type="ECO:0000256" key="1">
    <source>
        <dbReference type="ARBA" id="ARBA00006382"/>
    </source>
</evidence>
<dbReference type="InterPro" id="IPR033922">
    <property type="entry name" value="NAD_bind_Glu_DH"/>
</dbReference>
<dbReference type="SMART" id="SM00839">
    <property type="entry name" value="ELFV_dehydrog"/>
    <property type="match status" value="1"/>
</dbReference>
<dbReference type="InterPro" id="IPR033524">
    <property type="entry name" value="Glu/Leu/Phe/Val_DH_AS"/>
</dbReference>
<evidence type="ECO:0000256" key="6">
    <source>
        <dbReference type="PIRSR" id="PIRSR000185-2"/>
    </source>
</evidence>
<keyword evidence="6" id="KW-0547">Nucleotide-binding</keyword>
<feature type="binding site" evidence="6">
    <location>
        <position position="99"/>
    </location>
    <ligand>
        <name>substrate</name>
    </ligand>
</feature>
<organism evidence="10">
    <name type="scientific">Methanosarcina barkeri (strain Fusaro / DSM 804)</name>
    <dbReference type="NCBI Taxonomy" id="269797"/>
    <lineage>
        <taxon>Archaea</taxon>
        <taxon>Methanobacteriati</taxon>
        <taxon>Methanobacteriota</taxon>
        <taxon>Stenosarchaea group</taxon>
        <taxon>Methanomicrobia</taxon>
        <taxon>Methanosarcinales</taxon>
        <taxon>Methanosarcinaceae</taxon>
        <taxon>Methanosarcina</taxon>
    </lineage>
</organism>
<feature type="binding site" evidence="6">
    <location>
        <position position="355"/>
    </location>
    <ligand>
        <name>substrate</name>
    </ligand>
</feature>
<evidence type="ECO:0000256" key="4">
    <source>
        <dbReference type="PIRNR" id="PIRNR000185"/>
    </source>
</evidence>
<feature type="binding site" evidence="6">
    <location>
        <position position="226"/>
    </location>
    <ligand>
        <name>NAD(+)</name>
        <dbReference type="ChEBI" id="CHEBI:57540"/>
    </ligand>
</feature>
<dbReference type="Gene3D" id="3.40.50.10860">
    <property type="entry name" value="Leucine Dehydrogenase, chain A, domain 1"/>
    <property type="match status" value="1"/>
</dbReference>
<evidence type="ECO:0000259" key="9">
    <source>
        <dbReference type="SMART" id="SM00839"/>
    </source>
</evidence>
<name>Q467V9_METBF</name>
<keyword evidence="6" id="KW-0520">NAD</keyword>
<dbReference type="InterPro" id="IPR006097">
    <property type="entry name" value="Glu/Leu/Phe/Val/Trp_DH_dimer"/>
</dbReference>
<dbReference type="PANTHER" id="PTHR11606:SF13">
    <property type="entry name" value="GLUTAMATE DEHYDROGENASE 1, MITOCHONDRIAL"/>
    <property type="match status" value="1"/>
</dbReference>
<dbReference type="InterPro" id="IPR006096">
    <property type="entry name" value="Glu/Leu/Phe/Val/Trp_DH_C"/>
</dbReference>
<gene>
    <name evidence="10" type="ordered locus">Mbar_A2938</name>
</gene>
<feature type="active site" description="Proton donor" evidence="5">
    <location>
        <position position="111"/>
    </location>
</feature>
<dbReference type="GO" id="GO:0006538">
    <property type="term" value="P:L-glutamate catabolic process"/>
    <property type="evidence" value="ECO:0007669"/>
    <property type="project" value="TreeGrafter"/>
</dbReference>
<dbReference type="GO" id="GO:0000166">
    <property type="term" value="F:nucleotide binding"/>
    <property type="evidence" value="ECO:0007669"/>
    <property type="project" value="UniProtKB-KW"/>
</dbReference>
<feature type="binding site" evidence="6">
    <location>
        <position position="75"/>
    </location>
    <ligand>
        <name>substrate</name>
    </ligand>
</feature>
<evidence type="ECO:0000256" key="3">
    <source>
        <dbReference type="ARBA" id="ARBA00023002"/>
    </source>
</evidence>
<dbReference type="KEGG" id="mba:Mbar_A2938"/>
<dbReference type="InterPro" id="IPR006095">
    <property type="entry name" value="Glu/Leu/Phe/Val/Trp_DH"/>
</dbReference>
<evidence type="ECO:0000313" key="10">
    <source>
        <dbReference type="EMBL" id="AAZ71833.1"/>
    </source>
</evidence>
<dbReference type="GO" id="GO:0004352">
    <property type="term" value="F:glutamate dehydrogenase (NAD+) activity"/>
    <property type="evidence" value="ECO:0007669"/>
    <property type="project" value="TreeGrafter"/>
</dbReference>
<keyword evidence="3 4" id="KW-0560">Oxidoreductase</keyword>
<dbReference type="SUPFAM" id="SSF53223">
    <property type="entry name" value="Aminoacid dehydrogenase-like, N-terminal domain"/>
    <property type="match status" value="1"/>
</dbReference>
<dbReference type="CDD" id="cd01076">
    <property type="entry name" value="NAD_bind_1_Glu_DH"/>
    <property type="match status" value="1"/>
</dbReference>
<dbReference type="InterPro" id="IPR036291">
    <property type="entry name" value="NAD(P)-bd_dom_sf"/>
</dbReference>
<comment type="subunit">
    <text evidence="2">Homohexamer.</text>
</comment>
<dbReference type="FunFam" id="3.40.50.10860:FF:000003">
    <property type="entry name" value="Glutamate dehydrogenase"/>
    <property type="match status" value="1"/>
</dbReference>
<feature type="site" description="Important for catalysis" evidence="7">
    <location>
        <position position="151"/>
    </location>
</feature>
<dbReference type="PANTHER" id="PTHR11606">
    <property type="entry name" value="GLUTAMATE DEHYDROGENASE"/>
    <property type="match status" value="1"/>
</dbReference>
<feature type="domain" description="Glutamate/phenylalanine/leucine/valine/L-tryptophan dehydrogenase C-terminal" evidence="9">
    <location>
        <begin position="188"/>
        <end position="419"/>
    </location>
</feature>
<dbReference type="SUPFAM" id="SSF51735">
    <property type="entry name" value="NAD(P)-binding Rossmann-fold domains"/>
    <property type="match status" value="1"/>
</dbReference>
<reference evidence="10" key="1">
    <citation type="submission" date="2006-06" db="EMBL/GenBank/DDBJ databases">
        <title>Complete sequence of chromosome 1 of Methanosarcina barkeri str. fusaro.</title>
        <authorList>
            <person name="Copeland A."/>
            <person name="Lucas S."/>
            <person name="Lapidus A."/>
            <person name="Barry K."/>
            <person name="Detter J.C."/>
            <person name="Glavina T."/>
            <person name="Hammon N."/>
            <person name="Israni S."/>
            <person name="Pitluck S."/>
            <person name="Goodwin L.A."/>
            <person name="Saunders E.H."/>
            <person name="Schmutz J."/>
            <person name="Larimer F."/>
            <person name="Land M."/>
            <person name="Anderson I."/>
            <person name="Richardson P."/>
        </authorList>
    </citation>
    <scope>NUCLEOTIDE SEQUENCE</scope>
    <source>
        <strain evidence="10">Fusaro</strain>
    </source>
</reference>
<comment type="similarity">
    <text evidence="1 4 8">Belongs to the Glu/Leu/Phe/Val dehydrogenases family.</text>
</comment>
<dbReference type="PRINTS" id="PR00082">
    <property type="entry name" value="GLFDHDRGNASE"/>
</dbReference>
<dbReference type="Pfam" id="PF02812">
    <property type="entry name" value="ELFV_dehydrog_N"/>
    <property type="match status" value="1"/>
</dbReference>
<protein>
    <recommendedName>
        <fullName evidence="4">Glutamate dehydrogenase</fullName>
    </recommendedName>
</protein>
<dbReference type="InterPro" id="IPR014362">
    <property type="entry name" value="Glu_DH"/>
</dbReference>
<sequence length="419" mass="45909">MKEVTVGSRSKLLEGVKQHLCTCAAGLKLTPDMEAFLEMPMRELYVSLPVHMDDGSIKVFKGFRVQYNEALGPTKGGVRFHPEDTMETTRALAALMTWKCALHKLPLGGAKGGVICNPKELSHREIERLSRAYIRGIYQIIGPDRDIPAPDIYTNPQVMAWMMDEYSKLAGRNVFGSITGKPTSLGGSAGRYDATARGGLYTIREAAERIGISLKASRVAVHGFGNVGYHAAYLANKLYGCKVVAVSDSKGAIFSPYGLDPEDVSGHKHSTGSVLDYPEAENLTNKELLELDVEILIPASLENIITEENAGNIKARILAEMANGPTTVEGEAILNSKGIHIIPDILCNGGGVIVSYFEMVQNQSSTQWEEEEVQNRLERKMKEAYFSVYDFASKNNVEMRQAAYTLAVGRVVEAMQLRG</sequence>
<dbReference type="Pfam" id="PF00208">
    <property type="entry name" value="ELFV_dehydrog"/>
    <property type="match status" value="1"/>
</dbReference>
<accession>Q467V9</accession>
<dbReference type="HOGENOM" id="CLU_025763_1_2_2"/>